<evidence type="ECO:0000256" key="6">
    <source>
        <dbReference type="ARBA" id="ARBA00022825"/>
    </source>
</evidence>
<keyword evidence="6 7" id="KW-0720">Serine protease</keyword>
<keyword evidence="2 7" id="KW-0031">Aminopeptidase</keyword>
<dbReference type="EC" id="3.4.14.-" evidence="7"/>
<keyword evidence="4" id="KW-0732">Signal</keyword>
<gene>
    <name evidence="8" type="ORF">F8C67_04535</name>
</gene>
<reference evidence="8 9" key="1">
    <citation type="submission" date="2019-09" db="EMBL/GenBank/DDBJ databases">
        <title>Genomes of family Cryomorphaceae.</title>
        <authorList>
            <person name="Bowman J.P."/>
        </authorList>
    </citation>
    <scope>NUCLEOTIDE SEQUENCE [LARGE SCALE GENOMIC DNA]</scope>
    <source>
        <strain evidence="8 9">LMG 25704</strain>
    </source>
</reference>
<dbReference type="Proteomes" id="UP000468650">
    <property type="component" value="Unassembled WGS sequence"/>
</dbReference>
<dbReference type="Pfam" id="PF10459">
    <property type="entry name" value="Peptidase_S46"/>
    <property type="match status" value="1"/>
</dbReference>
<keyword evidence="5 7" id="KW-0378">Hydrolase</keyword>
<proteinExistence type="inferred from homology"/>
<evidence type="ECO:0000256" key="2">
    <source>
        <dbReference type="ARBA" id="ARBA00022438"/>
    </source>
</evidence>
<dbReference type="InterPro" id="IPR019500">
    <property type="entry name" value="Pep_S46"/>
</dbReference>
<evidence type="ECO:0000313" key="9">
    <source>
        <dbReference type="Proteomes" id="UP000468650"/>
    </source>
</evidence>
<dbReference type="PANTHER" id="PTHR38469">
    <property type="entry name" value="PERIPLASMIC PEPTIDASE SUBFAMILY S1B"/>
    <property type="match status" value="1"/>
</dbReference>
<comment type="function">
    <text evidence="7">Catalyzes the removal of dipeptides from the N-terminus of oligopeptides.</text>
</comment>
<evidence type="ECO:0000256" key="5">
    <source>
        <dbReference type="ARBA" id="ARBA00022801"/>
    </source>
</evidence>
<organism evidence="8 9">
    <name type="scientific">Phaeocystidibacter luteus</name>
    <dbReference type="NCBI Taxonomy" id="911197"/>
    <lineage>
        <taxon>Bacteria</taxon>
        <taxon>Pseudomonadati</taxon>
        <taxon>Bacteroidota</taxon>
        <taxon>Flavobacteriia</taxon>
        <taxon>Flavobacteriales</taxon>
        <taxon>Phaeocystidibacteraceae</taxon>
        <taxon>Phaeocystidibacter</taxon>
    </lineage>
</organism>
<keyword evidence="9" id="KW-1185">Reference proteome</keyword>
<dbReference type="PANTHER" id="PTHR38469:SF1">
    <property type="entry name" value="PERIPLASMIC PEPTIDASE SUBFAMILY S1B"/>
    <property type="match status" value="1"/>
</dbReference>
<dbReference type="InterPro" id="IPR043504">
    <property type="entry name" value="Peptidase_S1_PA_chymotrypsin"/>
</dbReference>
<dbReference type="OrthoDB" id="9805367at2"/>
<accession>A0A6N6RJ19</accession>
<dbReference type="EMBL" id="WBVO01000002">
    <property type="protein sequence ID" value="KAB2813956.1"/>
    <property type="molecule type" value="Genomic_DNA"/>
</dbReference>
<dbReference type="GO" id="GO:0070009">
    <property type="term" value="F:serine-type aminopeptidase activity"/>
    <property type="evidence" value="ECO:0007669"/>
    <property type="project" value="UniProtKB-UniRule"/>
</dbReference>
<keyword evidence="3 7" id="KW-0645">Protease</keyword>
<evidence type="ECO:0000256" key="3">
    <source>
        <dbReference type="ARBA" id="ARBA00022670"/>
    </source>
</evidence>
<dbReference type="RefSeq" id="WP_151666624.1">
    <property type="nucleotide sequence ID" value="NZ_WBVO01000002.1"/>
</dbReference>
<evidence type="ECO:0000256" key="7">
    <source>
        <dbReference type="RuleBase" id="RU366067"/>
    </source>
</evidence>
<name>A0A6N6RJ19_9FLAO</name>
<dbReference type="Gene3D" id="2.40.10.10">
    <property type="entry name" value="Trypsin-like serine proteases"/>
    <property type="match status" value="1"/>
</dbReference>
<dbReference type="GO" id="GO:0006508">
    <property type="term" value="P:proteolysis"/>
    <property type="evidence" value="ECO:0007669"/>
    <property type="project" value="UniProtKB-KW"/>
</dbReference>
<evidence type="ECO:0000256" key="4">
    <source>
        <dbReference type="ARBA" id="ARBA00022729"/>
    </source>
</evidence>
<dbReference type="AlphaFoldDB" id="A0A6N6RJ19"/>
<comment type="similarity">
    <text evidence="1 7">Belongs to the peptidase S46 family.</text>
</comment>
<dbReference type="InterPro" id="IPR009003">
    <property type="entry name" value="Peptidase_S1_PA"/>
</dbReference>
<comment type="caution">
    <text evidence="8">The sequence shown here is derived from an EMBL/GenBank/DDBJ whole genome shotgun (WGS) entry which is preliminary data.</text>
</comment>
<dbReference type="GO" id="GO:0043171">
    <property type="term" value="P:peptide catabolic process"/>
    <property type="evidence" value="ECO:0007669"/>
    <property type="project" value="UniProtKB-UniRule"/>
</dbReference>
<sequence>MKKFILSLATAMITLTAFAGEGMWLPMMLGRTYEDMKEHGLNLSQEELYSLNAPSLKDAIVSMGGGFCTGEIISSQGLLLTNHHCGYDFIRSHSSVDANYLRDGFWAMEKSQELPNEGLFVRFLERMDDVTPQVLEGVNDAMSEGERAEKIQANIKAIVEAQMEGKDEKFHAVQVRSFYHGNEFYMFTYKIYRDVRLVGAPPSSVGKFGGDTDNWMWPRHTGDFSMFRVYMSADGQPAEYSQDNIPLKPRHHLPISMKERNEGDYAMIFGYPGSTDRYLSSFGVQEAVELHHPAIVTVRDLKLSIMREAMDADEAVDLMLASSYASTANYWKYFLGQTEQLINNRVYDKKKEQEAQFAEWVNADPARKEKYGETLDLLKNGYAAKADFVEVDVYALEAGLTGVSSALFAYQFNRAVSQGASSDDLKAMVEEHFAETHIPTDHKLMGALFALYNKNIDEDQHPKFFTTVDTAYGDDFGRYANFVFENSMFADQNKLMNWVDNPVDSLLSSDPMMTVSTDLLTVYLTAARASQAAEADLQKGYRLWTAGIREMNSDKMYAPDANSTMRVTYGNVLPYEPRDGVYYDFYTTMEGVIQKMDNEDREFIVPDRLYELYKNKDYGQYANKAGELPVGFISNNDITGGNSGSPVINGDGELIGCAFDGNWEAMSGDIFFEKDLQRTISVDIRYVLFIVDKYAGAGHLVDEMTLVYPRKKFLGIF</sequence>
<dbReference type="SUPFAM" id="SSF50494">
    <property type="entry name" value="Trypsin-like serine proteases"/>
    <property type="match status" value="1"/>
</dbReference>
<evidence type="ECO:0000313" key="8">
    <source>
        <dbReference type="EMBL" id="KAB2813956.1"/>
    </source>
</evidence>
<protein>
    <recommendedName>
        <fullName evidence="7">Dipeptidyl-peptidase</fullName>
        <ecNumber evidence="7">3.4.14.-</ecNumber>
    </recommendedName>
</protein>
<dbReference type="GO" id="GO:0008239">
    <property type="term" value="F:dipeptidyl-peptidase activity"/>
    <property type="evidence" value="ECO:0007669"/>
    <property type="project" value="UniProtKB-UniRule"/>
</dbReference>
<evidence type="ECO:0000256" key="1">
    <source>
        <dbReference type="ARBA" id="ARBA00010491"/>
    </source>
</evidence>